<gene>
    <name evidence="3" type="ORF">HR15_07060</name>
</gene>
<feature type="region of interest" description="Disordered" evidence="1">
    <location>
        <begin position="88"/>
        <end position="113"/>
    </location>
</feature>
<evidence type="ECO:0000313" key="4">
    <source>
        <dbReference type="Proteomes" id="UP000030146"/>
    </source>
</evidence>
<reference evidence="3 4" key="1">
    <citation type="submission" date="2014-08" db="EMBL/GenBank/DDBJ databases">
        <title>Porphyromonas gulae strain:COT-052_OH3439 Genome sequencing.</title>
        <authorList>
            <person name="Wallis C."/>
            <person name="Deusch O."/>
            <person name="O'Flynn C."/>
            <person name="Davis I."/>
            <person name="Jospin G."/>
            <person name="Darling A.E."/>
            <person name="Coil D.A."/>
            <person name="Alexiev A."/>
            <person name="Horsfall A."/>
            <person name="Kirkwood N."/>
            <person name="Harris S."/>
            <person name="Eisen J.A."/>
        </authorList>
    </citation>
    <scope>NUCLEOTIDE SEQUENCE [LARGE SCALE GENOMIC DNA]</scope>
    <source>
        <strain evidence="4">COT-052 OH3439</strain>
    </source>
</reference>
<keyword evidence="2" id="KW-0472">Membrane</keyword>
<dbReference type="PATRIC" id="fig|111105.18.peg.136"/>
<organism evidence="3 4">
    <name type="scientific">Porphyromonas gulae</name>
    <dbReference type="NCBI Taxonomy" id="111105"/>
    <lineage>
        <taxon>Bacteria</taxon>
        <taxon>Pseudomonadati</taxon>
        <taxon>Bacteroidota</taxon>
        <taxon>Bacteroidia</taxon>
        <taxon>Bacteroidales</taxon>
        <taxon>Porphyromonadaceae</taxon>
        <taxon>Porphyromonas</taxon>
    </lineage>
</organism>
<keyword evidence="2" id="KW-0812">Transmembrane</keyword>
<proteinExistence type="predicted"/>
<protein>
    <submittedName>
        <fullName evidence="3">Uncharacterized protein</fullName>
    </submittedName>
</protein>
<dbReference type="AlphaFoldDB" id="A0A0A2DUH4"/>
<dbReference type="EMBL" id="JRAK01000091">
    <property type="protein sequence ID" value="KGN87131.1"/>
    <property type="molecule type" value="Genomic_DNA"/>
</dbReference>
<evidence type="ECO:0000313" key="3">
    <source>
        <dbReference type="EMBL" id="KGN87131.1"/>
    </source>
</evidence>
<name>A0A0A2DUH4_9PORP</name>
<evidence type="ECO:0000256" key="2">
    <source>
        <dbReference type="SAM" id="Phobius"/>
    </source>
</evidence>
<evidence type="ECO:0000256" key="1">
    <source>
        <dbReference type="SAM" id="MobiDB-lite"/>
    </source>
</evidence>
<keyword evidence="2" id="KW-1133">Transmembrane helix</keyword>
<sequence>MAQGKQQRRRQPQGEKRPSRKRMIWGAIVFLFNCFLLFRLCSGSKEADSGTKTAKEQYWLNYDPNRPVTDILNYDYDNRMIIYRDTGRFPDTPSPIPYKGEKKADQDDEREPLNDYEDYYEELYDYFHD</sequence>
<comment type="caution">
    <text evidence="3">The sequence shown here is derived from an EMBL/GenBank/DDBJ whole genome shotgun (WGS) entry which is preliminary data.</text>
</comment>
<accession>A0A0A2DUH4</accession>
<keyword evidence="4" id="KW-1185">Reference proteome</keyword>
<dbReference type="Proteomes" id="UP000030146">
    <property type="component" value="Unassembled WGS sequence"/>
</dbReference>
<feature type="transmembrane region" description="Helical" evidence="2">
    <location>
        <begin position="23"/>
        <end position="40"/>
    </location>
</feature>
<dbReference type="RefSeq" id="WP_039425222.1">
    <property type="nucleotide sequence ID" value="NZ_JRAJ01000011.1"/>
</dbReference>